<name>A0ACA9RXR3_9GLOM</name>
<accession>A0ACA9RXR3</accession>
<organism evidence="1 2">
    <name type="scientific">Racocetra persica</name>
    <dbReference type="NCBI Taxonomy" id="160502"/>
    <lineage>
        <taxon>Eukaryota</taxon>
        <taxon>Fungi</taxon>
        <taxon>Fungi incertae sedis</taxon>
        <taxon>Mucoromycota</taxon>
        <taxon>Glomeromycotina</taxon>
        <taxon>Glomeromycetes</taxon>
        <taxon>Diversisporales</taxon>
        <taxon>Gigasporaceae</taxon>
        <taxon>Racocetra</taxon>
    </lineage>
</organism>
<comment type="caution">
    <text evidence="1">The sequence shown here is derived from an EMBL/GenBank/DDBJ whole genome shotgun (WGS) entry which is preliminary data.</text>
</comment>
<reference evidence="1" key="1">
    <citation type="submission" date="2021-06" db="EMBL/GenBank/DDBJ databases">
        <authorList>
            <person name="Kallberg Y."/>
            <person name="Tangrot J."/>
            <person name="Rosling A."/>
        </authorList>
    </citation>
    <scope>NUCLEOTIDE SEQUENCE</scope>
    <source>
        <strain evidence="1">MA461A</strain>
    </source>
</reference>
<sequence length="86" mass="10086">MSMPSHERIRPLIPTINVISFYGKTGITGKAKKEKRKQVNLRIEAFLQAGYDMDERENQNFEKQNEPAINKEQRPIPQQQKRIVYA</sequence>
<keyword evidence="2" id="KW-1185">Reference proteome</keyword>
<evidence type="ECO:0000313" key="2">
    <source>
        <dbReference type="Proteomes" id="UP000789920"/>
    </source>
</evidence>
<gene>
    <name evidence="1" type="ORF">RPERSI_LOCUS23858</name>
</gene>
<dbReference type="Proteomes" id="UP000789920">
    <property type="component" value="Unassembled WGS sequence"/>
</dbReference>
<evidence type="ECO:0000313" key="1">
    <source>
        <dbReference type="EMBL" id="CAG8813856.1"/>
    </source>
</evidence>
<feature type="non-terminal residue" evidence="1">
    <location>
        <position position="86"/>
    </location>
</feature>
<dbReference type="EMBL" id="CAJVQC010075436">
    <property type="protein sequence ID" value="CAG8813856.1"/>
    <property type="molecule type" value="Genomic_DNA"/>
</dbReference>
<protein>
    <submittedName>
        <fullName evidence="1">18693_t:CDS:1</fullName>
    </submittedName>
</protein>
<proteinExistence type="predicted"/>